<keyword evidence="7 15" id="KW-0378">Hydrolase</keyword>
<dbReference type="GO" id="GO:0042802">
    <property type="term" value="F:identical protein binding"/>
    <property type="evidence" value="ECO:0007669"/>
    <property type="project" value="UniProtKB-ARBA"/>
</dbReference>
<comment type="cofactor">
    <cofactor evidence="1">
        <name>Mg(2+)</name>
        <dbReference type="ChEBI" id="CHEBI:18420"/>
    </cofactor>
</comment>
<name>A0A6J8BPG9_MYTCO</name>
<dbReference type="InterPro" id="IPR025984">
    <property type="entry name" value="DCTPP"/>
</dbReference>
<evidence type="ECO:0000256" key="6">
    <source>
        <dbReference type="ARBA" id="ARBA00022723"/>
    </source>
</evidence>
<evidence type="ECO:0000256" key="1">
    <source>
        <dbReference type="ARBA" id="ARBA00001946"/>
    </source>
</evidence>
<keyword evidence="6" id="KW-0479">Metal-binding</keyword>
<dbReference type="OrthoDB" id="6116921at2759"/>
<dbReference type="Pfam" id="PF12643">
    <property type="entry name" value="MazG-like"/>
    <property type="match status" value="1"/>
</dbReference>
<feature type="compositionally biased region" description="Basic and acidic residues" evidence="14">
    <location>
        <begin position="1"/>
        <end position="19"/>
    </location>
</feature>
<dbReference type="Proteomes" id="UP000507470">
    <property type="component" value="Unassembled WGS sequence"/>
</dbReference>
<evidence type="ECO:0000256" key="2">
    <source>
        <dbReference type="ARBA" id="ARBA00004514"/>
    </source>
</evidence>
<dbReference type="PANTHER" id="PTHR46523">
    <property type="entry name" value="DCTP PYROPHOSPHATASE 1"/>
    <property type="match status" value="1"/>
</dbReference>
<dbReference type="Gene3D" id="1.10.287.1080">
    <property type="entry name" value="MazG-like"/>
    <property type="match status" value="1"/>
</dbReference>
<keyword evidence="8" id="KW-0460">Magnesium</keyword>
<organism evidence="15 16">
    <name type="scientific">Mytilus coruscus</name>
    <name type="common">Sea mussel</name>
    <dbReference type="NCBI Taxonomy" id="42192"/>
    <lineage>
        <taxon>Eukaryota</taxon>
        <taxon>Metazoa</taxon>
        <taxon>Spiralia</taxon>
        <taxon>Lophotrochozoa</taxon>
        <taxon>Mollusca</taxon>
        <taxon>Bivalvia</taxon>
        <taxon>Autobranchia</taxon>
        <taxon>Pteriomorphia</taxon>
        <taxon>Mytilida</taxon>
        <taxon>Mytiloidea</taxon>
        <taxon>Mytilidae</taxon>
        <taxon>Mytilinae</taxon>
        <taxon>Mytilus</taxon>
    </lineage>
</organism>
<keyword evidence="16" id="KW-1185">Reference proteome</keyword>
<keyword evidence="5" id="KW-0597">Phosphoprotein</keyword>
<accession>A0A6J8BPG9</accession>
<evidence type="ECO:0000256" key="4">
    <source>
        <dbReference type="ARBA" id="ARBA00022490"/>
    </source>
</evidence>
<comment type="subunit">
    <text evidence="3">Homotetramer.</text>
</comment>
<dbReference type="EC" id="3.6.1.12" evidence="11"/>
<dbReference type="GO" id="GO:0042262">
    <property type="term" value="P:DNA protection"/>
    <property type="evidence" value="ECO:0007669"/>
    <property type="project" value="TreeGrafter"/>
</dbReference>
<dbReference type="FunFam" id="1.10.287.1080:FF:000004">
    <property type="entry name" value="dCTP pyrophosphatase 1"/>
    <property type="match status" value="1"/>
</dbReference>
<dbReference type="PANTHER" id="PTHR46523:SF1">
    <property type="entry name" value="DCTP PYROPHOSPHATASE 1"/>
    <property type="match status" value="1"/>
</dbReference>
<evidence type="ECO:0000313" key="16">
    <source>
        <dbReference type="Proteomes" id="UP000507470"/>
    </source>
</evidence>
<comment type="function">
    <text evidence="10">Hydrolyzes deoxynucleoside triphosphates (dNTPs) to the corresponding nucleoside monophosphates. Has a strong preference for dCTP and its analogs including 5-iodo-dCTP and 5-methyl-dCTP for which it may even have a higher efficiency. May protect DNA or RNA against the incorporation of these genotoxic nucleotide analogs through their catabolism.</text>
</comment>
<evidence type="ECO:0000256" key="7">
    <source>
        <dbReference type="ARBA" id="ARBA00022801"/>
    </source>
</evidence>
<keyword evidence="4" id="KW-0963">Cytoplasm</keyword>
<dbReference type="AlphaFoldDB" id="A0A6J8BPG9"/>
<dbReference type="EMBL" id="CACVKT020003741">
    <property type="protein sequence ID" value="CAC5385552.1"/>
    <property type="molecule type" value="Genomic_DNA"/>
</dbReference>
<evidence type="ECO:0000256" key="5">
    <source>
        <dbReference type="ARBA" id="ARBA00022553"/>
    </source>
</evidence>
<evidence type="ECO:0000256" key="10">
    <source>
        <dbReference type="ARBA" id="ARBA00058235"/>
    </source>
</evidence>
<evidence type="ECO:0000256" key="8">
    <source>
        <dbReference type="ARBA" id="ARBA00022842"/>
    </source>
</evidence>
<evidence type="ECO:0000256" key="3">
    <source>
        <dbReference type="ARBA" id="ARBA00011881"/>
    </source>
</evidence>
<evidence type="ECO:0000256" key="12">
    <source>
        <dbReference type="ARBA" id="ARBA00070266"/>
    </source>
</evidence>
<evidence type="ECO:0000313" key="15">
    <source>
        <dbReference type="EMBL" id="CAC5385552.1"/>
    </source>
</evidence>
<evidence type="ECO:0000256" key="14">
    <source>
        <dbReference type="SAM" id="MobiDB-lite"/>
    </source>
</evidence>
<dbReference type="CDD" id="cd11537">
    <property type="entry name" value="NTP-PPase_RS21-C6_like"/>
    <property type="match status" value="1"/>
</dbReference>
<comment type="catalytic activity">
    <reaction evidence="9">
        <text>dCTP + H2O = dCMP + diphosphate + H(+)</text>
        <dbReference type="Rhea" id="RHEA:22636"/>
        <dbReference type="ChEBI" id="CHEBI:15377"/>
        <dbReference type="ChEBI" id="CHEBI:15378"/>
        <dbReference type="ChEBI" id="CHEBI:33019"/>
        <dbReference type="ChEBI" id="CHEBI:57566"/>
        <dbReference type="ChEBI" id="CHEBI:61481"/>
        <dbReference type="EC" id="3.6.1.12"/>
    </reaction>
</comment>
<proteinExistence type="predicted"/>
<gene>
    <name evidence="15" type="ORF">MCOR_21088</name>
</gene>
<dbReference type="SUPFAM" id="SSF101386">
    <property type="entry name" value="all-alpha NTP pyrophosphatases"/>
    <property type="match status" value="1"/>
</dbReference>
<comment type="subcellular location">
    <subcellularLocation>
        <location evidence="2">Cytoplasm</location>
        <location evidence="2">Cytosol</location>
    </subcellularLocation>
</comment>
<protein>
    <recommendedName>
        <fullName evidence="12">dCTP pyrophosphatase 1</fullName>
        <ecNumber evidence="11">3.6.1.12</ecNumber>
    </recommendedName>
    <alternativeName>
        <fullName evidence="13">Deoxycytidine-triphosphatase 1</fullName>
    </alternativeName>
</protein>
<dbReference type="GO" id="GO:0046872">
    <property type="term" value="F:metal ion binding"/>
    <property type="evidence" value="ECO:0007669"/>
    <property type="project" value="UniProtKB-KW"/>
</dbReference>
<feature type="region of interest" description="Disordered" evidence="14">
    <location>
        <begin position="1"/>
        <end position="29"/>
    </location>
</feature>
<dbReference type="InterPro" id="IPR052555">
    <property type="entry name" value="dCTP_Pyrophosphatase"/>
</dbReference>
<dbReference type="GO" id="GO:0006253">
    <property type="term" value="P:dCTP catabolic process"/>
    <property type="evidence" value="ECO:0007669"/>
    <property type="project" value="TreeGrafter"/>
</dbReference>
<evidence type="ECO:0000256" key="9">
    <source>
        <dbReference type="ARBA" id="ARBA00050236"/>
    </source>
</evidence>
<dbReference type="GO" id="GO:0047840">
    <property type="term" value="F:dCTP diphosphatase activity"/>
    <property type="evidence" value="ECO:0007669"/>
    <property type="project" value="UniProtKB-EC"/>
</dbReference>
<sequence length="420" mass="48483">MTEERKNSGEPFENERSTEKIVSSENKFSEKPTLEDIRSLQEEFSAERNWNQYHTPRNILLALVGEVGELSEIFQWKGEVKVGLPEFTEEEKKHVGQEMSDVLIYLVRLADRCNIDLPAAVLQKFEQNRQKYPAKKIHHLSLLSVAAAVFTCSNNDYSLLRNLTSELQPSRPSGCLRLNKSWKSNMIKDTSSCPWNYRKYVDPLRFPSVLINATLKSCIIRQNYTCIDFQREGNAVCSFPCEQQERAQYIFITGGSAELTSLEYFRNQSHLVQLSPSGEFAECHFRTGPFLVARRRGNEYTCVKRLALDPTGGILVWYGLPWRTFRSSPSLCEICYGPRQWSSSLLLGRENQIRRSSMGCNVPKNCPIRNPRLDIPCTGCEPVEDDGLCCARETRCHAKERGYRAQETRHRAKDRRRRRY</sequence>
<evidence type="ECO:0000256" key="11">
    <source>
        <dbReference type="ARBA" id="ARBA00066457"/>
    </source>
</evidence>
<dbReference type="GO" id="GO:0005829">
    <property type="term" value="C:cytosol"/>
    <property type="evidence" value="ECO:0007669"/>
    <property type="project" value="UniProtKB-SubCell"/>
</dbReference>
<reference evidence="15 16" key="1">
    <citation type="submission" date="2020-06" db="EMBL/GenBank/DDBJ databases">
        <authorList>
            <person name="Li R."/>
            <person name="Bekaert M."/>
        </authorList>
    </citation>
    <scope>NUCLEOTIDE SEQUENCE [LARGE SCALE GENOMIC DNA]</scope>
    <source>
        <strain evidence="16">wild</strain>
    </source>
</reference>
<evidence type="ECO:0000256" key="13">
    <source>
        <dbReference type="ARBA" id="ARBA00076045"/>
    </source>
</evidence>